<keyword evidence="3" id="KW-0808">Transferase</keyword>
<dbReference type="Pfam" id="PF03732">
    <property type="entry name" value="Retrotrans_gag"/>
    <property type="match status" value="1"/>
</dbReference>
<dbReference type="Proteomes" id="UP001151760">
    <property type="component" value="Unassembled WGS sequence"/>
</dbReference>
<dbReference type="Gene3D" id="4.10.60.10">
    <property type="entry name" value="Zinc finger, CCHC-type"/>
    <property type="match status" value="1"/>
</dbReference>
<keyword evidence="3" id="KW-0548">Nucleotidyltransferase</keyword>
<dbReference type="SMART" id="SM00343">
    <property type="entry name" value="ZnF_C2HC"/>
    <property type="match status" value="2"/>
</dbReference>
<dbReference type="InterPro" id="IPR036875">
    <property type="entry name" value="Znf_CCHC_sf"/>
</dbReference>
<organism evidence="3 4">
    <name type="scientific">Tanacetum coccineum</name>
    <dbReference type="NCBI Taxonomy" id="301880"/>
    <lineage>
        <taxon>Eukaryota</taxon>
        <taxon>Viridiplantae</taxon>
        <taxon>Streptophyta</taxon>
        <taxon>Embryophyta</taxon>
        <taxon>Tracheophyta</taxon>
        <taxon>Spermatophyta</taxon>
        <taxon>Magnoliopsida</taxon>
        <taxon>eudicotyledons</taxon>
        <taxon>Gunneridae</taxon>
        <taxon>Pentapetalae</taxon>
        <taxon>asterids</taxon>
        <taxon>campanulids</taxon>
        <taxon>Asterales</taxon>
        <taxon>Asteraceae</taxon>
        <taxon>Asteroideae</taxon>
        <taxon>Anthemideae</taxon>
        <taxon>Anthemidinae</taxon>
        <taxon>Tanacetum</taxon>
    </lineage>
</organism>
<evidence type="ECO:0000313" key="3">
    <source>
        <dbReference type="EMBL" id="GJT92386.1"/>
    </source>
</evidence>
<keyword evidence="4" id="KW-1185">Reference proteome</keyword>
<keyword evidence="1" id="KW-0863">Zinc-finger</keyword>
<evidence type="ECO:0000259" key="2">
    <source>
        <dbReference type="PROSITE" id="PS50158"/>
    </source>
</evidence>
<dbReference type="GO" id="GO:0003964">
    <property type="term" value="F:RNA-directed DNA polymerase activity"/>
    <property type="evidence" value="ECO:0007669"/>
    <property type="project" value="UniProtKB-KW"/>
</dbReference>
<dbReference type="InterPro" id="IPR001878">
    <property type="entry name" value="Znf_CCHC"/>
</dbReference>
<feature type="domain" description="CCHC-type" evidence="2">
    <location>
        <begin position="305"/>
        <end position="320"/>
    </location>
</feature>
<dbReference type="PANTHER" id="PTHR33223">
    <property type="entry name" value="CCHC-TYPE DOMAIN-CONTAINING PROTEIN"/>
    <property type="match status" value="1"/>
</dbReference>
<dbReference type="EMBL" id="BQNB010020104">
    <property type="protein sequence ID" value="GJT92386.1"/>
    <property type="molecule type" value="Genomic_DNA"/>
</dbReference>
<feature type="domain" description="CCHC-type" evidence="2">
    <location>
        <begin position="275"/>
        <end position="291"/>
    </location>
</feature>
<name>A0ABQ5HWX0_9ASTR</name>
<protein>
    <submittedName>
        <fullName evidence="3">Reverse transcriptase domain-containing protein</fullName>
    </submittedName>
</protein>
<keyword evidence="3" id="KW-0695">RNA-directed DNA polymerase</keyword>
<keyword evidence="1" id="KW-0862">Zinc</keyword>
<dbReference type="InterPro" id="IPR005162">
    <property type="entry name" value="Retrotrans_gag_dom"/>
</dbReference>
<gene>
    <name evidence="3" type="ORF">Tco_1081231</name>
</gene>
<dbReference type="Pfam" id="PF00098">
    <property type="entry name" value="zf-CCHC"/>
    <property type="match status" value="1"/>
</dbReference>
<dbReference type="PANTHER" id="PTHR33223:SF6">
    <property type="entry name" value="CCHC-TYPE DOMAIN-CONTAINING PROTEIN"/>
    <property type="match status" value="1"/>
</dbReference>
<reference evidence="3" key="2">
    <citation type="submission" date="2022-01" db="EMBL/GenBank/DDBJ databases">
        <authorList>
            <person name="Yamashiro T."/>
            <person name="Shiraishi A."/>
            <person name="Satake H."/>
            <person name="Nakayama K."/>
        </authorList>
    </citation>
    <scope>NUCLEOTIDE SEQUENCE</scope>
</reference>
<accession>A0ABQ5HWX0</accession>
<sequence>MATSDNSNRNTKPREIPVAKRGNYREFINCQPFYFNGTEGAVDLIRWFERTESVFSCSKCTEEDRVTFATGTLTDDALSWWNAHAQPMGIEQANQITWTELKRLLTNKYCPRTEIKKMEDEFYGLTINGSDLKTYIRRFQELTILCSNMVLNSEKLIEAFIGGLPQSIEGNVTASKPQTLEEAINISQRLMDQIIKRDSVQETNDRKRKLENKGNIVNNNYQNNYNDNNHNNDYHRQQNRRQETFNIYTATNGYTGNRPLCKRCTLHHIGPCTVKCRTCNRVGHLTKNCRNKTTRNNLQTVSVTCNACGKKGHYANQCSKANNRATGKHT</sequence>
<evidence type="ECO:0000256" key="1">
    <source>
        <dbReference type="PROSITE-ProRule" id="PRU00047"/>
    </source>
</evidence>
<comment type="caution">
    <text evidence="3">The sequence shown here is derived from an EMBL/GenBank/DDBJ whole genome shotgun (WGS) entry which is preliminary data.</text>
</comment>
<dbReference type="PROSITE" id="PS50158">
    <property type="entry name" value="ZF_CCHC"/>
    <property type="match status" value="2"/>
</dbReference>
<keyword evidence="1" id="KW-0479">Metal-binding</keyword>
<reference evidence="3" key="1">
    <citation type="journal article" date="2022" name="Int. J. Mol. Sci.">
        <title>Draft Genome of Tanacetum Coccineum: Genomic Comparison of Closely Related Tanacetum-Family Plants.</title>
        <authorList>
            <person name="Yamashiro T."/>
            <person name="Shiraishi A."/>
            <person name="Nakayama K."/>
            <person name="Satake H."/>
        </authorList>
    </citation>
    <scope>NUCLEOTIDE SEQUENCE</scope>
</reference>
<proteinExistence type="predicted"/>
<dbReference type="SUPFAM" id="SSF57756">
    <property type="entry name" value="Retrovirus zinc finger-like domains"/>
    <property type="match status" value="1"/>
</dbReference>
<evidence type="ECO:0000313" key="4">
    <source>
        <dbReference type="Proteomes" id="UP001151760"/>
    </source>
</evidence>